<reference evidence="16 17" key="1">
    <citation type="journal article" date="2017" name="Mycologia">
        <title>Bifiguratus adelaidae, gen. et sp. nov., a new member of Mucoromycotina in endophytic and soil-dwelling habitats.</title>
        <authorList>
            <person name="Torres-Cruz T.J."/>
            <person name="Billingsley Tobias T.L."/>
            <person name="Almatruk M."/>
            <person name="Hesse C."/>
            <person name="Kuske C.R."/>
            <person name="Desiro A."/>
            <person name="Benucci G.M."/>
            <person name="Bonito G."/>
            <person name="Stajich J.E."/>
            <person name="Dunlap C."/>
            <person name="Arnold A.E."/>
            <person name="Porras-Alfaro A."/>
        </authorList>
    </citation>
    <scope>NUCLEOTIDE SEQUENCE [LARGE SCALE GENOMIC DNA]</scope>
    <source>
        <strain evidence="16 17">AZ0501</strain>
    </source>
</reference>
<evidence type="ECO:0000256" key="12">
    <source>
        <dbReference type="PROSITE-ProRule" id="PRU00221"/>
    </source>
</evidence>
<comment type="similarity">
    <text evidence="2">Belongs to the WD repeat CDC20/Fizzy family.</text>
</comment>
<dbReference type="GO" id="GO:0031145">
    <property type="term" value="P:anaphase-promoting complex-dependent catabolic process"/>
    <property type="evidence" value="ECO:0007669"/>
    <property type="project" value="UniProtKB-ARBA"/>
</dbReference>
<gene>
    <name evidence="16" type="ORF">BZG36_02483</name>
</gene>
<evidence type="ECO:0000256" key="6">
    <source>
        <dbReference type="ARBA" id="ARBA00022574"/>
    </source>
</evidence>
<keyword evidence="11 14" id="KW-0472">Membrane</keyword>
<dbReference type="SUPFAM" id="SSF50978">
    <property type="entry name" value="WD40 repeat-like"/>
    <property type="match status" value="1"/>
</dbReference>
<feature type="transmembrane region" description="Helical" evidence="14">
    <location>
        <begin position="178"/>
        <end position="206"/>
    </location>
</feature>
<name>A0A261Y0V2_9FUNG</name>
<feature type="transmembrane region" description="Helical" evidence="14">
    <location>
        <begin position="226"/>
        <end position="244"/>
    </location>
</feature>
<dbReference type="GO" id="GO:0015104">
    <property type="term" value="F:antimonite transmembrane transporter activity"/>
    <property type="evidence" value="ECO:0007669"/>
    <property type="project" value="TreeGrafter"/>
</dbReference>
<dbReference type="PROSITE" id="PS00678">
    <property type="entry name" value="WD_REPEATS_1"/>
    <property type="match status" value="1"/>
</dbReference>
<dbReference type="Pfam" id="PF01758">
    <property type="entry name" value="SBF"/>
    <property type="match status" value="1"/>
</dbReference>
<feature type="transmembrane region" description="Helical" evidence="14">
    <location>
        <begin position="256"/>
        <end position="278"/>
    </location>
</feature>
<feature type="region of interest" description="Disordered" evidence="13">
    <location>
        <begin position="385"/>
        <end position="404"/>
    </location>
</feature>
<dbReference type="PANTHER" id="PTHR43057">
    <property type="entry name" value="ARSENITE EFFLUX TRANSPORTER"/>
    <property type="match status" value="1"/>
</dbReference>
<evidence type="ECO:0000256" key="2">
    <source>
        <dbReference type="ARBA" id="ARBA00006445"/>
    </source>
</evidence>
<sequence length="862" mass="95347">MDVAAIASKGENEEYKGQHEEKIVQTSPQETPSAIGLYQQLGLLDKFLPIWIIVAMIVGVVIGYFCPGVQDAFETVQLDTVSVPIAVGLLVMMYPVLCKVQYEILHHIFRQRHVWVQIGISIVLNWIIGPIIMTALAWATLPDLPGYRTGIVFVGLARCIAMVLIWNQLAHGDPDYCAILVAINSILQIALYSPYSLLFVSIIPSWFGATEAVTATVDVGTVAKSVLIYLGIPLAAGAITRFTLRRWKGHVWYQDRFLPIIGPFALIGLLYTIIVMFAYQGHHIISDIGQVCRVAVPLIIYFLIMYFSTFLILRAMSFPYEYVTTQTFTASSNNFELAIAVAIGAYGINSEEALAATIGPLIEVPVLLALVYLNLFFGRRLTWGNSRKPSKHKSSCKSPTALSKKLTRQASFDVVGNDWIPPPQDESDKGKKKKGPLRGQNLQYDRYIPNREAMVGSYGLSITDSVNSKEGYLDSATIAYQEEIARACGVSLDKRVLAFKAEPPSNDKEDLRVNYGSNLQTNLAANFRRRILTAPERVLDAPNLLDDYYLNLLDWGPSNILAIGLERQVFLWHADSGDVTCLETTGESELITSIKWSGDGSFLAMGTSEGECHIWDVASGQRIRTMNGHSARVGVMSWDKHIMSSGSRDTTIVHHDVRVREHNIATLKGHSGELCGLEWRADGLQLASGGNDNVVNIWDARSTTPRMTKTNHTAAVKALAWCPWQNSLLASGGGTHDRNIHFWNATTGARVNSIDTGSQVTSLIWSREYKEILSSHGYPDNQISLWSYPSLKKIVDIPAHDMRVLHTTVSPDFQVVASAAADENLKFWRMWESRPKGKGDSAPGKDKKDAGASKSKIGMTIR</sequence>
<dbReference type="PROSITE" id="PS50294">
    <property type="entry name" value="WD_REPEATS_REGION"/>
    <property type="match status" value="2"/>
</dbReference>
<evidence type="ECO:0000256" key="11">
    <source>
        <dbReference type="ARBA" id="ARBA00023136"/>
    </source>
</evidence>
<dbReference type="InterPro" id="IPR015943">
    <property type="entry name" value="WD40/YVTN_repeat-like_dom_sf"/>
</dbReference>
<accession>A0A261Y0V2</accession>
<dbReference type="SMART" id="SM00320">
    <property type="entry name" value="WD40"/>
    <property type="match status" value="6"/>
</dbReference>
<feature type="transmembrane region" description="Helical" evidence="14">
    <location>
        <begin position="354"/>
        <end position="377"/>
    </location>
</feature>
<dbReference type="Proteomes" id="UP000242875">
    <property type="component" value="Unassembled WGS sequence"/>
</dbReference>
<evidence type="ECO:0000256" key="13">
    <source>
        <dbReference type="SAM" id="MobiDB-lite"/>
    </source>
</evidence>
<evidence type="ECO:0000313" key="16">
    <source>
        <dbReference type="EMBL" id="OZJ04249.1"/>
    </source>
</evidence>
<dbReference type="FunFam" id="1.20.1530.20:FF:000009">
    <property type="entry name" value="Arsenite transporter, ACR3 family"/>
    <property type="match status" value="1"/>
</dbReference>
<dbReference type="GO" id="GO:0005886">
    <property type="term" value="C:plasma membrane"/>
    <property type="evidence" value="ECO:0007669"/>
    <property type="project" value="UniProtKB-SubCell"/>
</dbReference>
<dbReference type="EMBL" id="MVBO01000047">
    <property type="protein sequence ID" value="OZJ04249.1"/>
    <property type="molecule type" value="Genomic_DNA"/>
</dbReference>
<dbReference type="Gene3D" id="2.130.10.10">
    <property type="entry name" value="YVTN repeat-like/Quinoprotein amine dehydrogenase"/>
    <property type="match status" value="1"/>
</dbReference>
<dbReference type="AlphaFoldDB" id="A0A261Y0V2"/>
<proteinExistence type="inferred from homology"/>
<feature type="repeat" description="WD" evidence="12">
    <location>
        <begin position="797"/>
        <end position="830"/>
    </location>
</feature>
<keyword evidence="17" id="KW-1185">Reference proteome</keyword>
<keyword evidence="4" id="KW-0813">Transport</keyword>
<keyword evidence="8" id="KW-0677">Repeat</keyword>
<organism evidence="16 17">
    <name type="scientific">Bifiguratus adelaidae</name>
    <dbReference type="NCBI Taxonomy" id="1938954"/>
    <lineage>
        <taxon>Eukaryota</taxon>
        <taxon>Fungi</taxon>
        <taxon>Fungi incertae sedis</taxon>
        <taxon>Mucoromycota</taxon>
        <taxon>Mucoromycotina</taxon>
        <taxon>Endogonomycetes</taxon>
        <taxon>Endogonales</taxon>
        <taxon>Endogonales incertae sedis</taxon>
        <taxon>Bifiguratus</taxon>
    </lineage>
</organism>
<dbReference type="GO" id="GO:0015297">
    <property type="term" value="F:antiporter activity"/>
    <property type="evidence" value="ECO:0007669"/>
    <property type="project" value="InterPro"/>
</dbReference>
<protein>
    <recommendedName>
        <fullName evidence="15">CDC20/Fizzy WD40 domain-containing protein</fullName>
    </recommendedName>
</protein>
<keyword evidence="10 14" id="KW-1133">Transmembrane helix</keyword>
<evidence type="ECO:0000259" key="15">
    <source>
        <dbReference type="Pfam" id="PF24807"/>
    </source>
</evidence>
<feature type="region of interest" description="Disordered" evidence="13">
    <location>
        <begin position="834"/>
        <end position="862"/>
    </location>
</feature>
<dbReference type="FunFam" id="2.130.10.10:FF:000098">
    <property type="entry name" value="WD repeat-containing protein slp1"/>
    <property type="match status" value="1"/>
</dbReference>
<evidence type="ECO:0000256" key="14">
    <source>
        <dbReference type="SAM" id="Phobius"/>
    </source>
</evidence>
<feature type="transmembrane region" description="Helical" evidence="14">
    <location>
        <begin position="47"/>
        <end position="65"/>
    </location>
</feature>
<keyword evidence="5" id="KW-1003">Cell membrane</keyword>
<comment type="caution">
    <text evidence="16">The sequence shown here is derived from an EMBL/GenBank/DDBJ whole genome shotgun (WGS) entry which is preliminary data.</text>
</comment>
<dbReference type="Pfam" id="PF24807">
    <property type="entry name" value="WD40_CDC20-Fz"/>
    <property type="match status" value="1"/>
</dbReference>
<evidence type="ECO:0000256" key="3">
    <source>
        <dbReference type="ARBA" id="ARBA00010110"/>
    </source>
</evidence>
<feature type="region of interest" description="Disordered" evidence="13">
    <location>
        <begin position="415"/>
        <end position="441"/>
    </location>
</feature>
<dbReference type="PROSITE" id="PS50082">
    <property type="entry name" value="WD_REPEATS_2"/>
    <property type="match status" value="3"/>
</dbReference>
<feature type="transmembrane region" description="Helical" evidence="14">
    <location>
        <begin position="298"/>
        <end position="316"/>
    </location>
</feature>
<dbReference type="InterPro" id="IPR001680">
    <property type="entry name" value="WD40_rpt"/>
</dbReference>
<dbReference type="GO" id="GO:0015105">
    <property type="term" value="F:arsenite transmembrane transporter activity"/>
    <property type="evidence" value="ECO:0007669"/>
    <property type="project" value="TreeGrafter"/>
</dbReference>
<evidence type="ECO:0000256" key="1">
    <source>
        <dbReference type="ARBA" id="ARBA00004651"/>
    </source>
</evidence>
<evidence type="ECO:0000256" key="10">
    <source>
        <dbReference type="ARBA" id="ARBA00022989"/>
    </source>
</evidence>
<dbReference type="NCBIfam" id="TIGR00832">
    <property type="entry name" value="acr3"/>
    <property type="match status" value="1"/>
</dbReference>
<dbReference type="GO" id="GO:0046685">
    <property type="term" value="P:response to arsenic-containing substance"/>
    <property type="evidence" value="ECO:0007669"/>
    <property type="project" value="UniProtKB-KW"/>
</dbReference>
<feature type="compositionally biased region" description="Basic and acidic residues" evidence="13">
    <location>
        <begin position="834"/>
        <end position="851"/>
    </location>
</feature>
<keyword evidence="6 12" id="KW-0853">WD repeat</keyword>
<dbReference type="InterPro" id="IPR002657">
    <property type="entry name" value="BilAc:Na_symport/Acr3"/>
</dbReference>
<evidence type="ECO:0000313" key="17">
    <source>
        <dbReference type="Proteomes" id="UP000242875"/>
    </source>
</evidence>
<dbReference type="InterPro" id="IPR056150">
    <property type="entry name" value="WD40_CDC20-Fz"/>
</dbReference>
<evidence type="ECO:0000256" key="8">
    <source>
        <dbReference type="ARBA" id="ARBA00022737"/>
    </source>
</evidence>
<comment type="subcellular location">
    <subcellularLocation>
        <location evidence="1">Cell membrane</location>
        <topology evidence="1">Multi-pass membrane protein</topology>
    </subcellularLocation>
</comment>
<feature type="repeat" description="WD" evidence="12">
    <location>
        <begin position="667"/>
        <end position="708"/>
    </location>
</feature>
<feature type="transmembrane region" description="Helical" evidence="14">
    <location>
        <begin position="147"/>
        <end position="166"/>
    </location>
</feature>
<dbReference type="PANTHER" id="PTHR43057:SF1">
    <property type="entry name" value="ARSENICAL-RESISTANCE PROTEIN 3"/>
    <property type="match status" value="1"/>
</dbReference>
<evidence type="ECO:0000256" key="5">
    <source>
        <dbReference type="ARBA" id="ARBA00022475"/>
    </source>
</evidence>
<feature type="repeat" description="WD" evidence="12">
    <location>
        <begin position="584"/>
        <end position="625"/>
    </location>
</feature>
<feature type="domain" description="CDC20/Fizzy WD40" evidence="15">
    <location>
        <begin position="539"/>
        <end position="828"/>
    </location>
</feature>
<feature type="transmembrane region" description="Helical" evidence="14">
    <location>
        <begin position="114"/>
        <end position="141"/>
    </location>
</feature>
<evidence type="ECO:0000256" key="9">
    <source>
        <dbReference type="ARBA" id="ARBA00022849"/>
    </source>
</evidence>
<evidence type="ECO:0000256" key="7">
    <source>
        <dbReference type="ARBA" id="ARBA00022692"/>
    </source>
</evidence>
<feature type="transmembrane region" description="Helical" evidence="14">
    <location>
        <begin position="85"/>
        <end position="102"/>
    </location>
</feature>
<keyword evidence="7 14" id="KW-0812">Transmembrane</keyword>
<dbReference type="Gene3D" id="1.20.1530.20">
    <property type="match status" value="1"/>
</dbReference>
<evidence type="ECO:0000256" key="4">
    <source>
        <dbReference type="ARBA" id="ARBA00022448"/>
    </source>
</evidence>
<dbReference type="InterPro" id="IPR036322">
    <property type="entry name" value="WD40_repeat_dom_sf"/>
</dbReference>
<comment type="similarity">
    <text evidence="3">Belongs to the arsenical resistance-3 (ACR3) (TC 2.A.59) family.</text>
</comment>
<keyword evidence="9" id="KW-0059">Arsenical resistance</keyword>
<dbReference type="InterPro" id="IPR019775">
    <property type="entry name" value="WD40_repeat_CS"/>
</dbReference>
<dbReference type="InterPro" id="IPR038770">
    <property type="entry name" value="Na+/solute_symporter_sf"/>
</dbReference>
<dbReference type="InterPro" id="IPR004706">
    <property type="entry name" value="Arsenical-R_Acr3"/>
</dbReference>
<dbReference type="OrthoDB" id="10263272at2759"/>